<evidence type="ECO:0000256" key="1">
    <source>
        <dbReference type="ARBA" id="ARBA00001946"/>
    </source>
</evidence>
<comment type="caution">
    <text evidence="4">The sequence shown here is derived from an EMBL/GenBank/DDBJ whole genome shotgun (WGS) entry which is preliminary data.</text>
</comment>
<sequence length="671" mass="76870">MAGFESLVSRSPLKLPSHTDDYDEASKIWLQPFSAFINCMFPVEYVYGDWMGWRAKSIAKRADTESWTSPSERDKETGSQVEGFCIPEFMLRKSDVDCIPAFDIQEHWQPDFDGMTEYKPFVDDDEKKSIDIFTVEHVENDPRYAKLRLTNEWKEHRPRYKNVSFLHHAFLLPSAGHPLEGREGTSFGIEGAGVRKWSFALHGPVRKLQSGGFLNYEADQTGVFKYPMAWPEPAMEWLVRPRPSGWPSSDLVMAIFDSGCHLAPVGRGKRLDEPVNIANYCQNPEITLATSTVPVAGSNTEGVWVMEETEWRTSFSLAENKLGERVSPVQRHVMVLLKILKKFHFPDVISTYYLKNLLFRECESRGDDFWREDNSASCLLFMLDRLQECLEAHLLPHYITSQSNLLMYEDPTKLKEAAKVVADVRKNILPKTFGILRRLQSLAYQSQTYLQKLGSHLEGDLLRMQDKHLTKEDHTQVLTAVYSFFVGKCKDVIASLQRITSQEREETEKLINISLYCYQSVLARNLCKLWFLSHDKSNGTKTLDEDRFKAFVKEEVANLCLDKNFLSVALGFFDHTRKGVESSLAIPTTRFMELLRGEQMKIAQEGVEAVKAPLKGVLDWVKRNDLKAIEEKTSKVVQKLAESTLLTEEDVKRVLDVELAALFEKKMKGAR</sequence>
<evidence type="ECO:0000313" key="5">
    <source>
        <dbReference type="Proteomes" id="UP001249851"/>
    </source>
</evidence>
<dbReference type="InterPro" id="IPR024810">
    <property type="entry name" value="MAB21L/cGLR"/>
</dbReference>
<organism evidence="4 5">
    <name type="scientific">Acropora cervicornis</name>
    <name type="common">Staghorn coral</name>
    <dbReference type="NCBI Taxonomy" id="6130"/>
    <lineage>
        <taxon>Eukaryota</taxon>
        <taxon>Metazoa</taxon>
        <taxon>Cnidaria</taxon>
        <taxon>Anthozoa</taxon>
        <taxon>Hexacorallia</taxon>
        <taxon>Scleractinia</taxon>
        <taxon>Astrocoeniina</taxon>
        <taxon>Acroporidae</taxon>
        <taxon>Acropora</taxon>
    </lineage>
</organism>
<dbReference type="SMART" id="SM01265">
    <property type="entry name" value="Mab-21"/>
    <property type="match status" value="1"/>
</dbReference>
<feature type="domain" description="Mab-21-like HhH/H2TH-like" evidence="3">
    <location>
        <begin position="336"/>
        <end position="422"/>
    </location>
</feature>
<name>A0AAD9USV9_ACRCE</name>
<dbReference type="Proteomes" id="UP001249851">
    <property type="component" value="Unassembled WGS sequence"/>
</dbReference>
<dbReference type="GO" id="GO:0005524">
    <property type="term" value="F:ATP binding"/>
    <property type="evidence" value="ECO:0007669"/>
    <property type="project" value="UniProtKB-KW"/>
</dbReference>
<keyword evidence="2" id="KW-0547">Nucleotide-binding</keyword>
<dbReference type="Gene3D" id="1.10.1410.40">
    <property type="match status" value="1"/>
</dbReference>
<dbReference type="EMBL" id="JARQWQ010000139">
    <property type="protein sequence ID" value="KAK2548731.1"/>
    <property type="molecule type" value="Genomic_DNA"/>
</dbReference>
<gene>
    <name evidence="4" type="ORF">P5673_030966</name>
</gene>
<dbReference type="PANTHER" id="PTHR10656:SF69">
    <property type="entry name" value="MAB-21-LIKE HHH_H2TH-LIKE DOMAIN-CONTAINING PROTEIN"/>
    <property type="match status" value="1"/>
</dbReference>
<dbReference type="PANTHER" id="PTHR10656">
    <property type="entry name" value="CELL FATE DETERMINING PROTEIN MAB21-RELATED"/>
    <property type="match status" value="1"/>
</dbReference>
<accession>A0AAD9USV9</accession>
<protein>
    <submittedName>
        <fullName evidence="4">Protein mab-21</fullName>
    </submittedName>
</protein>
<dbReference type="GO" id="GO:0016779">
    <property type="term" value="F:nucleotidyltransferase activity"/>
    <property type="evidence" value="ECO:0007669"/>
    <property type="project" value="UniProtKB-ARBA"/>
</dbReference>
<dbReference type="InterPro" id="IPR046906">
    <property type="entry name" value="Mab-21_HhH/H2TH-like"/>
</dbReference>
<proteinExistence type="predicted"/>
<comment type="cofactor">
    <cofactor evidence="1">
        <name>Mg(2+)</name>
        <dbReference type="ChEBI" id="CHEBI:18420"/>
    </cofactor>
</comment>
<reference evidence="4" key="2">
    <citation type="journal article" date="2023" name="Science">
        <title>Genomic signatures of disease resistance in endangered staghorn corals.</title>
        <authorList>
            <person name="Vollmer S.V."/>
            <person name="Selwyn J.D."/>
            <person name="Despard B.A."/>
            <person name="Roesel C.L."/>
        </authorList>
    </citation>
    <scope>NUCLEOTIDE SEQUENCE</scope>
    <source>
        <strain evidence="4">K2</strain>
    </source>
</reference>
<keyword evidence="2" id="KW-0067">ATP-binding</keyword>
<evidence type="ECO:0000313" key="4">
    <source>
        <dbReference type="EMBL" id="KAK2548731.1"/>
    </source>
</evidence>
<dbReference type="Pfam" id="PF20266">
    <property type="entry name" value="Mab-21_C"/>
    <property type="match status" value="1"/>
</dbReference>
<dbReference type="AlphaFoldDB" id="A0AAD9USV9"/>
<reference evidence="4" key="1">
    <citation type="journal article" date="2023" name="G3 (Bethesda)">
        <title>Whole genome assembly and annotation of the endangered Caribbean coral Acropora cervicornis.</title>
        <authorList>
            <person name="Selwyn J.D."/>
            <person name="Vollmer S.V."/>
        </authorList>
    </citation>
    <scope>NUCLEOTIDE SEQUENCE</scope>
    <source>
        <strain evidence="4">K2</strain>
    </source>
</reference>
<evidence type="ECO:0000259" key="3">
    <source>
        <dbReference type="Pfam" id="PF20266"/>
    </source>
</evidence>
<keyword evidence="5" id="KW-1185">Reference proteome</keyword>
<evidence type="ECO:0000256" key="2">
    <source>
        <dbReference type="ARBA" id="ARBA00022840"/>
    </source>
</evidence>